<feature type="region of interest" description="Disordered" evidence="8">
    <location>
        <begin position="1"/>
        <end position="42"/>
    </location>
</feature>
<keyword evidence="4" id="KW-0378">Hydrolase</keyword>
<comment type="similarity">
    <text evidence="1">Belongs to the DEAD box helicase family. DEAH subfamily.</text>
</comment>
<dbReference type="Pfam" id="PF00270">
    <property type="entry name" value="DEAD"/>
    <property type="match status" value="1"/>
</dbReference>
<evidence type="ECO:0000256" key="4">
    <source>
        <dbReference type="ARBA" id="ARBA00022801"/>
    </source>
</evidence>
<dbReference type="GO" id="GO:0003725">
    <property type="term" value="F:double-stranded RNA binding"/>
    <property type="evidence" value="ECO:0007669"/>
    <property type="project" value="TreeGrafter"/>
</dbReference>
<evidence type="ECO:0000256" key="8">
    <source>
        <dbReference type="SAM" id="MobiDB-lite"/>
    </source>
</evidence>
<evidence type="ECO:0000256" key="5">
    <source>
        <dbReference type="ARBA" id="ARBA00022806"/>
    </source>
</evidence>
<dbReference type="FunFam" id="3.40.50.300:FF:000145">
    <property type="entry name" value="probable ATP-dependent RNA helicase DHX40"/>
    <property type="match status" value="1"/>
</dbReference>
<dbReference type="GO" id="GO:0003724">
    <property type="term" value="F:RNA helicase activity"/>
    <property type="evidence" value="ECO:0007669"/>
    <property type="project" value="UniProtKB-EC"/>
</dbReference>
<dbReference type="GO" id="GO:0016787">
    <property type="term" value="F:hydrolase activity"/>
    <property type="evidence" value="ECO:0007669"/>
    <property type="project" value="UniProtKB-KW"/>
</dbReference>
<keyword evidence="5" id="KW-0347">Helicase</keyword>
<dbReference type="PANTHER" id="PTHR18934:SF118">
    <property type="entry name" value="ATP-DEPENDENT RNA HELICASE DHX33"/>
    <property type="match status" value="1"/>
</dbReference>
<dbReference type="InterPro" id="IPR011545">
    <property type="entry name" value="DEAD/DEAH_box_helicase_dom"/>
</dbReference>
<evidence type="ECO:0000256" key="2">
    <source>
        <dbReference type="ARBA" id="ARBA00012552"/>
    </source>
</evidence>
<dbReference type="EC" id="3.6.4.13" evidence="2"/>
<evidence type="ECO:0000313" key="11">
    <source>
        <dbReference type="EMBL" id="KIK29032.1"/>
    </source>
</evidence>
<dbReference type="EMBL" id="KN833690">
    <property type="protein sequence ID" value="KIK29032.1"/>
    <property type="molecule type" value="Genomic_DNA"/>
</dbReference>
<evidence type="ECO:0000259" key="9">
    <source>
        <dbReference type="PROSITE" id="PS51192"/>
    </source>
</evidence>
<dbReference type="STRING" id="765257.A0A0D0A3U9"/>
<accession>A0A0D0A3U9</accession>
<proteinExistence type="inferred from homology"/>
<organism evidence="11 12">
    <name type="scientific">Pisolithus microcarpus 441</name>
    <dbReference type="NCBI Taxonomy" id="765257"/>
    <lineage>
        <taxon>Eukaryota</taxon>
        <taxon>Fungi</taxon>
        <taxon>Dikarya</taxon>
        <taxon>Basidiomycota</taxon>
        <taxon>Agaricomycotina</taxon>
        <taxon>Agaricomycetes</taxon>
        <taxon>Agaricomycetidae</taxon>
        <taxon>Boletales</taxon>
        <taxon>Sclerodermatineae</taxon>
        <taxon>Pisolithaceae</taxon>
        <taxon>Pisolithus</taxon>
    </lineage>
</organism>
<dbReference type="Proteomes" id="UP000054018">
    <property type="component" value="Unassembled WGS sequence"/>
</dbReference>
<dbReference type="GO" id="GO:0005524">
    <property type="term" value="F:ATP binding"/>
    <property type="evidence" value="ECO:0007669"/>
    <property type="project" value="UniProtKB-KW"/>
</dbReference>
<keyword evidence="3" id="KW-0547">Nucleotide-binding</keyword>
<sequence>MSLHTPRKKPRIHFDDDEGLRKSHSTSSGPSSPLQKQREQLPIAKGRDALIREIRENDVTILLGETGSGKTTQVPQYLLEAGMAGKGMVAVTQPRRVAATSLAARVAAERGVKLGSLVGYSVRFDEVCGADTKIKYVSDGMLVRELLSDPLLSRYSVIVLDEAHERTLRTDFLIASLKSIQVKRKQAADGKRKGKSPSSEINPLKIIVMSATLDAEKFSRFYHNARILYVKGRQHPVKIFHTAVSQTDYVESALRAFFQIHLDQPPGDVLIFLPGQEDIESLEKTIISHAKRLPVSVTNVLVCPMYASLPPSQQARIFSATPSKMRKCILATNIAETSITIPGVKYVIDTGKCKEKRYLSKDTGGGFDTLLTRDITKASALQRAGRAGREGPGFCFRLYTEEAFNNLAASLEPEIRRCSLTQSVLELKCLGQDLETVEFMDPPDINSVIAALKTLWIIGALGNSNELTPLGRQMASFPVEPYLARIILASSAHGCTSEVIDIVSLLSSSSSLFLDISDQRDAIASARSKFRHPSGDHLTMLNALRAYQEMAETENKSSRKEWCKQHFLNERTIAEALKIRDQLRSTCGRVGLDWRASKKDSEEPVLRSFTVGLVQQSALLQPDGSYKQLMGHSVVKIHPGSTLADKKVPAIIFDELVYTNHIYARGVSSVPRSYFNGVTPALPNGS</sequence>
<dbReference type="InterPro" id="IPR001650">
    <property type="entry name" value="Helicase_C-like"/>
</dbReference>
<dbReference type="SMART" id="SM00487">
    <property type="entry name" value="DEXDc"/>
    <property type="match status" value="1"/>
</dbReference>
<reference evidence="12" key="2">
    <citation type="submission" date="2015-01" db="EMBL/GenBank/DDBJ databases">
        <title>Evolutionary Origins and Diversification of the Mycorrhizal Mutualists.</title>
        <authorList>
            <consortium name="DOE Joint Genome Institute"/>
            <consortium name="Mycorrhizal Genomics Consortium"/>
            <person name="Kohler A."/>
            <person name="Kuo A."/>
            <person name="Nagy L.G."/>
            <person name="Floudas D."/>
            <person name="Copeland A."/>
            <person name="Barry K.W."/>
            <person name="Cichocki N."/>
            <person name="Veneault-Fourrey C."/>
            <person name="LaButti K."/>
            <person name="Lindquist E.A."/>
            <person name="Lipzen A."/>
            <person name="Lundell T."/>
            <person name="Morin E."/>
            <person name="Murat C."/>
            <person name="Riley R."/>
            <person name="Ohm R."/>
            <person name="Sun H."/>
            <person name="Tunlid A."/>
            <person name="Henrissat B."/>
            <person name="Grigoriev I.V."/>
            <person name="Hibbett D.S."/>
            <person name="Martin F."/>
        </authorList>
    </citation>
    <scope>NUCLEOTIDE SEQUENCE [LARGE SCALE GENOMIC DNA]</scope>
    <source>
        <strain evidence="12">441</strain>
    </source>
</reference>
<dbReference type="Gene3D" id="1.20.120.1080">
    <property type="match status" value="1"/>
</dbReference>
<dbReference type="Pfam" id="PF04408">
    <property type="entry name" value="WHD_HA2"/>
    <property type="match status" value="1"/>
</dbReference>
<dbReference type="PANTHER" id="PTHR18934">
    <property type="entry name" value="ATP-DEPENDENT RNA HELICASE"/>
    <property type="match status" value="1"/>
</dbReference>
<protein>
    <recommendedName>
        <fullName evidence="2">RNA helicase</fullName>
        <ecNumber evidence="2">3.6.4.13</ecNumber>
    </recommendedName>
</protein>
<dbReference type="GO" id="GO:0045943">
    <property type="term" value="P:positive regulation of transcription by RNA polymerase I"/>
    <property type="evidence" value="ECO:0007669"/>
    <property type="project" value="TreeGrafter"/>
</dbReference>
<evidence type="ECO:0000256" key="7">
    <source>
        <dbReference type="ARBA" id="ARBA00047984"/>
    </source>
</evidence>
<dbReference type="Pfam" id="PF07717">
    <property type="entry name" value="OB_NTP_bind"/>
    <property type="match status" value="1"/>
</dbReference>
<dbReference type="SMART" id="SM00847">
    <property type="entry name" value="HA2"/>
    <property type="match status" value="1"/>
</dbReference>
<dbReference type="FunFam" id="3.40.50.300:FF:000578">
    <property type="entry name" value="probable ATP-dependent RNA helicase DHX35"/>
    <property type="match status" value="1"/>
</dbReference>
<dbReference type="Gene3D" id="3.40.50.300">
    <property type="entry name" value="P-loop containing nucleotide triphosphate hydrolases"/>
    <property type="match status" value="2"/>
</dbReference>
<evidence type="ECO:0000259" key="10">
    <source>
        <dbReference type="PROSITE" id="PS51194"/>
    </source>
</evidence>
<dbReference type="AlphaFoldDB" id="A0A0D0A3U9"/>
<evidence type="ECO:0000313" key="12">
    <source>
        <dbReference type="Proteomes" id="UP000054018"/>
    </source>
</evidence>
<dbReference type="InterPro" id="IPR014001">
    <property type="entry name" value="Helicase_ATP-bd"/>
</dbReference>
<evidence type="ECO:0000256" key="6">
    <source>
        <dbReference type="ARBA" id="ARBA00022840"/>
    </source>
</evidence>
<dbReference type="GO" id="GO:1990904">
    <property type="term" value="C:ribonucleoprotein complex"/>
    <property type="evidence" value="ECO:0007669"/>
    <property type="project" value="UniProtKB-ARBA"/>
</dbReference>
<dbReference type="InterPro" id="IPR027417">
    <property type="entry name" value="P-loop_NTPase"/>
</dbReference>
<dbReference type="PROSITE" id="PS51194">
    <property type="entry name" value="HELICASE_CTER"/>
    <property type="match status" value="1"/>
</dbReference>
<dbReference type="InterPro" id="IPR002464">
    <property type="entry name" value="DNA/RNA_helicase_DEAH_CS"/>
</dbReference>
<feature type="domain" description="Helicase C-terminal" evidence="10">
    <location>
        <begin position="253"/>
        <end position="431"/>
    </location>
</feature>
<keyword evidence="12" id="KW-1185">Reference proteome</keyword>
<dbReference type="PROSITE" id="PS51192">
    <property type="entry name" value="HELICASE_ATP_BIND_1"/>
    <property type="match status" value="1"/>
</dbReference>
<dbReference type="Pfam" id="PF21010">
    <property type="entry name" value="HA2_C"/>
    <property type="match status" value="1"/>
</dbReference>
<dbReference type="CDD" id="cd18791">
    <property type="entry name" value="SF2_C_RHA"/>
    <property type="match status" value="1"/>
</dbReference>
<dbReference type="Pfam" id="PF00271">
    <property type="entry name" value="Helicase_C"/>
    <property type="match status" value="1"/>
</dbReference>
<keyword evidence="6" id="KW-0067">ATP-binding</keyword>
<dbReference type="InterPro" id="IPR007502">
    <property type="entry name" value="Helicase-assoc_dom"/>
</dbReference>
<dbReference type="SMART" id="SM00490">
    <property type="entry name" value="HELICc"/>
    <property type="match status" value="1"/>
</dbReference>
<reference evidence="11 12" key="1">
    <citation type="submission" date="2014-04" db="EMBL/GenBank/DDBJ databases">
        <authorList>
            <consortium name="DOE Joint Genome Institute"/>
            <person name="Kuo A."/>
            <person name="Kohler A."/>
            <person name="Costa M.D."/>
            <person name="Nagy L.G."/>
            <person name="Floudas D."/>
            <person name="Copeland A."/>
            <person name="Barry K.W."/>
            <person name="Cichocki N."/>
            <person name="Veneault-Fourrey C."/>
            <person name="LaButti K."/>
            <person name="Lindquist E.A."/>
            <person name="Lipzen A."/>
            <person name="Lundell T."/>
            <person name="Morin E."/>
            <person name="Murat C."/>
            <person name="Sun H."/>
            <person name="Tunlid A."/>
            <person name="Henrissat B."/>
            <person name="Grigoriev I.V."/>
            <person name="Hibbett D.S."/>
            <person name="Martin F."/>
            <person name="Nordberg H.P."/>
            <person name="Cantor M.N."/>
            <person name="Hua S.X."/>
        </authorList>
    </citation>
    <scope>NUCLEOTIDE SEQUENCE [LARGE SCALE GENOMIC DNA]</scope>
    <source>
        <strain evidence="11 12">441</strain>
    </source>
</reference>
<dbReference type="InterPro" id="IPR048333">
    <property type="entry name" value="HA2_WH"/>
</dbReference>
<dbReference type="OrthoDB" id="10253254at2759"/>
<comment type="catalytic activity">
    <reaction evidence="7">
        <text>ATP + H2O = ADP + phosphate + H(+)</text>
        <dbReference type="Rhea" id="RHEA:13065"/>
        <dbReference type="ChEBI" id="CHEBI:15377"/>
        <dbReference type="ChEBI" id="CHEBI:15378"/>
        <dbReference type="ChEBI" id="CHEBI:30616"/>
        <dbReference type="ChEBI" id="CHEBI:43474"/>
        <dbReference type="ChEBI" id="CHEBI:456216"/>
        <dbReference type="EC" id="3.6.4.13"/>
    </reaction>
</comment>
<dbReference type="SUPFAM" id="SSF52540">
    <property type="entry name" value="P-loop containing nucleoside triphosphate hydrolases"/>
    <property type="match status" value="1"/>
</dbReference>
<dbReference type="GO" id="GO:0005730">
    <property type="term" value="C:nucleolus"/>
    <property type="evidence" value="ECO:0007669"/>
    <property type="project" value="UniProtKB-ARBA"/>
</dbReference>
<dbReference type="PROSITE" id="PS00690">
    <property type="entry name" value="DEAH_ATP_HELICASE"/>
    <property type="match status" value="1"/>
</dbReference>
<gene>
    <name evidence="11" type="ORF">PISMIDRAFT_515883</name>
</gene>
<feature type="domain" description="Helicase ATP-binding" evidence="9">
    <location>
        <begin position="51"/>
        <end position="231"/>
    </location>
</feature>
<evidence type="ECO:0000256" key="1">
    <source>
        <dbReference type="ARBA" id="ARBA00008792"/>
    </source>
</evidence>
<dbReference type="InterPro" id="IPR011709">
    <property type="entry name" value="DEAD-box_helicase_OB_fold"/>
</dbReference>
<dbReference type="HOGENOM" id="CLU_001832_5_11_1"/>
<name>A0A0D0A3U9_9AGAM</name>
<evidence type="ECO:0000256" key="3">
    <source>
        <dbReference type="ARBA" id="ARBA00022741"/>
    </source>
</evidence>
<feature type="compositionally biased region" description="Basic residues" evidence="8">
    <location>
        <begin position="1"/>
        <end position="11"/>
    </location>
</feature>